<organism evidence="4 5">
    <name type="scientific">Bacillus mycoides</name>
    <dbReference type="NCBI Taxonomy" id="1405"/>
    <lineage>
        <taxon>Bacteria</taxon>
        <taxon>Bacillati</taxon>
        <taxon>Bacillota</taxon>
        <taxon>Bacilli</taxon>
        <taxon>Bacillales</taxon>
        <taxon>Bacillaceae</taxon>
        <taxon>Bacillus</taxon>
        <taxon>Bacillus cereus group</taxon>
    </lineage>
</organism>
<dbReference type="InterPro" id="IPR000415">
    <property type="entry name" value="Nitroreductase-like"/>
</dbReference>
<accession>A0A109GIN9</accession>
<feature type="domain" description="Nitroreductase" evidence="3">
    <location>
        <begin position="14"/>
        <end position="192"/>
    </location>
</feature>
<proteinExistence type="inferred from homology"/>
<protein>
    <submittedName>
        <fullName evidence="4">NAD(P)H nitroreductase</fullName>
    </submittedName>
</protein>
<dbReference type="RefSeq" id="WP_060749284.1">
    <property type="nucleotide sequence ID" value="NZ_LRPH01000027.1"/>
</dbReference>
<dbReference type="EMBL" id="LRPH01000027">
    <property type="protein sequence ID" value="KWU67429.1"/>
    <property type="molecule type" value="Genomic_DNA"/>
</dbReference>
<dbReference type="Gene3D" id="3.40.109.10">
    <property type="entry name" value="NADH Oxidase"/>
    <property type="match status" value="1"/>
</dbReference>
<gene>
    <name evidence="4" type="ORF">AWW70_06085</name>
</gene>
<dbReference type="AlphaFoldDB" id="A0A109GIN9"/>
<dbReference type="Proteomes" id="UP000065797">
    <property type="component" value="Unassembled WGS sequence"/>
</dbReference>
<evidence type="ECO:0000259" key="3">
    <source>
        <dbReference type="Pfam" id="PF00881"/>
    </source>
</evidence>
<evidence type="ECO:0000256" key="1">
    <source>
        <dbReference type="ARBA" id="ARBA00007118"/>
    </source>
</evidence>
<sequence length="215" mass="24325">MKKENRTANFYDVIRDRRSVRFYDPSVKMTEEEIKELLGEAMLAPSGTNLNPWRFMVFTDPAMKEKLLPMASGQQQVVDASAVIVVLGDMNAYTIENADKINQRAVDVGYMTEEIKDRINNSVQGYYGSVSEQVKKEWQMLDGGLLAMQFMLAAKARGYDTVPMLGYSIEEFRKEFNVPENLVNILMITVGKAREAGFPTVRLGVDEVTCWNGNL</sequence>
<evidence type="ECO:0000313" key="5">
    <source>
        <dbReference type="Proteomes" id="UP000065797"/>
    </source>
</evidence>
<comment type="caution">
    <text evidence="4">The sequence shown here is derived from an EMBL/GenBank/DDBJ whole genome shotgun (WGS) entry which is preliminary data.</text>
</comment>
<name>A0A109GIN9_BACMY</name>
<comment type="similarity">
    <text evidence="1">Belongs to the nitroreductase family.</text>
</comment>
<dbReference type="GO" id="GO:0016491">
    <property type="term" value="F:oxidoreductase activity"/>
    <property type="evidence" value="ECO:0007669"/>
    <property type="project" value="UniProtKB-KW"/>
</dbReference>
<dbReference type="PANTHER" id="PTHR43673">
    <property type="entry name" value="NAD(P)H NITROREDUCTASE YDGI-RELATED"/>
    <property type="match status" value="1"/>
</dbReference>
<dbReference type="PANTHER" id="PTHR43673:SF10">
    <property type="entry name" value="NADH DEHYDROGENASE_NAD(P)H NITROREDUCTASE XCC3605-RELATED"/>
    <property type="match status" value="1"/>
</dbReference>
<dbReference type="CDD" id="cd02137">
    <property type="entry name" value="MhqN-like"/>
    <property type="match status" value="1"/>
</dbReference>
<dbReference type="SUPFAM" id="SSF55469">
    <property type="entry name" value="FMN-dependent nitroreductase-like"/>
    <property type="match status" value="1"/>
</dbReference>
<evidence type="ECO:0000313" key="4">
    <source>
        <dbReference type="EMBL" id="KWU67429.1"/>
    </source>
</evidence>
<dbReference type="InterPro" id="IPR029479">
    <property type="entry name" value="Nitroreductase"/>
</dbReference>
<reference evidence="4 5" key="1">
    <citation type="submission" date="2016-01" db="EMBL/GenBank/DDBJ databases">
        <authorList>
            <person name="McClelland M."/>
            <person name="Jain A."/>
            <person name="Saraogi P."/>
            <person name="Mendelson R."/>
            <person name="Westerman R."/>
            <person name="SanMiguel P."/>
            <person name="Csonka L."/>
        </authorList>
    </citation>
    <scope>NUCLEOTIDE SEQUENCE [LARGE SCALE GENOMIC DNA]</scope>
    <source>
        <strain evidence="4 5">PE8-15</strain>
    </source>
</reference>
<dbReference type="Pfam" id="PF00881">
    <property type="entry name" value="Nitroreductase"/>
    <property type="match status" value="1"/>
</dbReference>
<evidence type="ECO:0000256" key="2">
    <source>
        <dbReference type="ARBA" id="ARBA00023002"/>
    </source>
</evidence>
<keyword evidence="2" id="KW-0560">Oxidoreductase</keyword>